<keyword evidence="3" id="KW-0732">Signal</keyword>
<dbReference type="RefSeq" id="XP_008335497.1">
    <property type="nucleotide sequence ID" value="XM_008337275.3"/>
</dbReference>
<sequence length="733" mass="79697">MSPVILRQAMAKPPILFSPLFINSGCLFTCILLIFSIGDAQDVVVFQPTFLTATGPLVSVLLLGNSSEMSLSLTTVSPSNTTGSIGLPSCISEATNWMIVKERVGKTAVQVQLKLEKNLRLCAENETNADCCPSPLCVLETLQVSACEGGKLQASLLVQVKIYGLLVPTVAGSDNKTTIPNQVYQPLGSCPCDLTFRVCDVRCCCDKDCSTEDLKLFLSQCLLGPFGGQVPRAPDYQCSVQLSENSPNWFPFLCVNSPLENNPHLGLFYQGGVITSKPGPSFHKPMLSAPVPVDVYIEGSPVITNSYEFFTIPQKLFGQCINNAPVGFLKNFETTCVSLLHACPTAAPFRMLASDLRKTVKSGEGSDVTVEVTDELITDLSQFITGRKSLLFSDQDFVCENVTLAMDYQFFWKGNGITSVNLTRSVGTISFNGSVALTTSYSAVFLNGEVLSEPNSGNPGYQDSRPVIGGTVDTSVNDTVLIQRTSINLWKSGSDGLCSNGNMKPVLYGENSTSGCLLSVSKEKLTQCDLLRESISSLQKVLNTATHVAKSGNPDSLIVSDWENIIYRALNLSNALENNTSSCDGIPSHQHIHVQSLITSTVDGITQRSIFAVQISYSTTTWTLECRGGNVSLCVDPSEIQLFPISSSVTFTDVPITTRPPKTRFQINFTEYDCNRNDVCWPELAFPITRYYTGEPYSQALAKGLILVFFFLVASVLGNPWRQIRQSWNSAAL</sequence>
<feature type="transmembrane region" description="Helical" evidence="6">
    <location>
        <begin position="700"/>
        <end position="718"/>
    </location>
</feature>
<proteinExistence type="inferred from homology"/>
<keyword evidence="6" id="KW-1133">Transmembrane helix</keyword>
<evidence type="ECO:0000256" key="2">
    <source>
        <dbReference type="ARBA" id="ARBA00011495"/>
    </source>
</evidence>
<reference evidence="9" key="2">
    <citation type="submission" date="2025-09" db="UniProtKB">
        <authorList>
            <consortium name="Ensembl"/>
        </authorList>
    </citation>
    <scope>IDENTIFICATION</scope>
</reference>
<feature type="transmembrane region" description="Helical" evidence="6">
    <location>
        <begin position="44"/>
        <end position="63"/>
    </location>
</feature>
<evidence type="ECO:0000256" key="4">
    <source>
        <dbReference type="ARBA" id="ARBA00022794"/>
    </source>
</evidence>
<keyword evidence="4" id="KW-0970">Cilium biogenesis/degradation</keyword>
<feature type="domain" description="Tectonic-1-3" evidence="7">
    <location>
        <begin position="296"/>
        <end position="445"/>
    </location>
</feature>
<keyword evidence="5" id="KW-0325">Glycoprotein</keyword>
<comment type="similarity">
    <text evidence="1">Belongs to the tectonic family.</text>
</comment>
<dbReference type="GO" id="GO:0060271">
    <property type="term" value="P:cilium assembly"/>
    <property type="evidence" value="ECO:0007669"/>
    <property type="project" value="TreeGrafter"/>
</dbReference>
<organism evidence="9 10">
    <name type="scientific">Cynoglossus semilaevis</name>
    <name type="common">Tongue sole</name>
    <dbReference type="NCBI Taxonomy" id="244447"/>
    <lineage>
        <taxon>Eukaryota</taxon>
        <taxon>Metazoa</taxon>
        <taxon>Chordata</taxon>
        <taxon>Craniata</taxon>
        <taxon>Vertebrata</taxon>
        <taxon>Euteleostomi</taxon>
        <taxon>Actinopterygii</taxon>
        <taxon>Neopterygii</taxon>
        <taxon>Teleostei</taxon>
        <taxon>Neoteleostei</taxon>
        <taxon>Acanthomorphata</taxon>
        <taxon>Carangaria</taxon>
        <taxon>Pleuronectiformes</taxon>
        <taxon>Pleuronectoidei</taxon>
        <taxon>Cynoglossidae</taxon>
        <taxon>Cynoglossinae</taxon>
        <taxon>Cynoglossus</taxon>
    </lineage>
</organism>
<dbReference type="STRING" id="244447.ENSCSEP00000018902"/>
<dbReference type="Ensembl" id="ENSCSET00000019135.1">
    <property type="protein sequence ID" value="ENSCSEP00000018902.1"/>
    <property type="gene ID" value="ENSCSEG00000012097.1"/>
</dbReference>
<evidence type="ECO:0000256" key="5">
    <source>
        <dbReference type="ARBA" id="ARBA00023180"/>
    </source>
</evidence>
<dbReference type="GeneID" id="103398614"/>
<dbReference type="KEGG" id="csem:103398614"/>
<accession>A0A3P8VX51</accession>
<feature type="transmembrane region" description="Helical" evidence="6">
    <location>
        <begin position="20"/>
        <end position="38"/>
    </location>
</feature>
<name>A0A3P8VX51_CYNSE</name>
<evidence type="ECO:0000313" key="10">
    <source>
        <dbReference type="Proteomes" id="UP000265120"/>
    </source>
</evidence>
<keyword evidence="6" id="KW-0812">Transmembrane</keyword>
<dbReference type="FunCoup" id="A0A3P8VX51">
    <property type="interactions" value="1018"/>
</dbReference>
<dbReference type="InterPro" id="IPR040354">
    <property type="entry name" value="TCTN1-3"/>
</dbReference>
<dbReference type="GO" id="GO:1904491">
    <property type="term" value="P:protein localization to ciliary transition zone"/>
    <property type="evidence" value="ECO:0007669"/>
    <property type="project" value="TreeGrafter"/>
</dbReference>
<evidence type="ECO:0000256" key="1">
    <source>
        <dbReference type="ARBA" id="ARBA00007633"/>
    </source>
</evidence>
<evidence type="ECO:0000256" key="6">
    <source>
        <dbReference type="SAM" id="Phobius"/>
    </source>
</evidence>
<dbReference type="InterPro" id="IPR057724">
    <property type="entry name" value="TCTN1-3_N"/>
</dbReference>
<dbReference type="InterPro" id="IPR011677">
    <property type="entry name" value="TCTN1-3_dom"/>
</dbReference>
<dbReference type="Pfam" id="PF07773">
    <property type="entry name" value="TCTN_DUF1619"/>
    <property type="match status" value="2"/>
</dbReference>
<dbReference type="OrthoDB" id="9282501at2759"/>
<feature type="domain" description="Tectonic-1-3 N-terminal" evidence="8">
    <location>
        <begin position="169"/>
        <end position="271"/>
    </location>
</feature>
<dbReference type="InParanoid" id="A0A3P8VX51"/>
<dbReference type="GO" id="GO:0007224">
    <property type="term" value="P:smoothened signaling pathway"/>
    <property type="evidence" value="ECO:0007669"/>
    <property type="project" value="TreeGrafter"/>
</dbReference>
<evidence type="ECO:0000256" key="3">
    <source>
        <dbReference type="ARBA" id="ARBA00022729"/>
    </source>
</evidence>
<dbReference type="GO" id="GO:0036038">
    <property type="term" value="C:MKS complex"/>
    <property type="evidence" value="ECO:0007669"/>
    <property type="project" value="TreeGrafter"/>
</dbReference>
<dbReference type="PANTHER" id="PTHR14611">
    <property type="entry name" value="TECTONIC FAMILY MEMBER"/>
    <property type="match status" value="1"/>
</dbReference>
<protein>
    <submittedName>
        <fullName evidence="9">Tectonic family member 2</fullName>
    </submittedName>
</protein>
<evidence type="ECO:0000259" key="7">
    <source>
        <dbReference type="Pfam" id="PF07773"/>
    </source>
</evidence>
<dbReference type="Pfam" id="PF25752">
    <property type="entry name" value="DUF1619_N"/>
    <property type="match status" value="1"/>
</dbReference>
<evidence type="ECO:0000259" key="8">
    <source>
        <dbReference type="Pfam" id="PF25752"/>
    </source>
</evidence>
<feature type="domain" description="Tectonic-1-3" evidence="7">
    <location>
        <begin position="483"/>
        <end position="653"/>
    </location>
</feature>
<dbReference type="OMA" id="GWFPFLC"/>
<reference evidence="9" key="1">
    <citation type="submission" date="2025-08" db="UniProtKB">
        <authorList>
            <consortium name="Ensembl"/>
        </authorList>
    </citation>
    <scope>IDENTIFICATION</scope>
</reference>
<evidence type="ECO:0000313" key="9">
    <source>
        <dbReference type="Ensembl" id="ENSCSEP00000018902.1"/>
    </source>
</evidence>
<dbReference type="GeneTree" id="ENSGT00570000079101"/>
<dbReference type="PANTHER" id="PTHR14611:SF6">
    <property type="entry name" value="TECTONIC-2"/>
    <property type="match status" value="1"/>
</dbReference>
<dbReference type="AlphaFoldDB" id="A0A3P8VX51"/>
<keyword evidence="10" id="KW-1185">Reference proteome</keyword>
<comment type="subunit">
    <text evidence="2">Part of the tectonic-like complex (also named B9 complex).</text>
</comment>
<dbReference type="Proteomes" id="UP000265120">
    <property type="component" value="Unassembled WGS sequence"/>
</dbReference>
<dbReference type="CTD" id="79867"/>
<keyword evidence="6" id="KW-0472">Membrane</keyword>